<dbReference type="EMBL" id="AP023086">
    <property type="protein sequence ID" value="BCD96963.1"/>
    <property type="molecule type" value="Genomic_DNA"/>
</dbReference>
<name>A0AAN2BJG3_9GAMM</name>
<evidence type="ECO:0000259" key="2">
    <source>
        <dbReference type="Pfam" id="PF04773"/>
    </source>
</evidence>
<evidence type="ECO:0000313" key="4">
    <source>
        <dbReference type="Proteomes" id="UP001320119"/>
    </source>
</evidence>
<dbReference type="AlphaFoldDB" id="A0AAN2BJG3"/>
<feature type="domain" description="FecR protein" evidence="2">
    <location>
        <begin position="131"/>
        <end position="217"/>
    </location>
</feature>
<dbReference type="GO" id="GO:0016989">
    <property type="term" value="F:sigma factor antagonist activity"/>
    <property type="evidence" value="ECO:0007669"/>
    <property type="project" value="TreeGrafter"/>
</dbReference>
<reference evidence="3 4" key="1">
    <citation type="journal article" date="2022" name="IScience">
        <title>An ultrasensitive nanofiber-based assay for enzymatic hydrolysis and deep-sea microbial degradation of cellulose.</title>
        <authorList>
            <person name="Tsudome M."/>
            <person name="Tachioka M."/>
            <person name="Miyazaki M."/>
            <person name="Uchimura K."/>
            <person name="Tsuda M."/>
            <person name="Takaki Y."/>
            <person name="Deguchi S."/>
        </authorList>
    </citation>
    <scope>NUCLEOTIDE SEQUENCE [LARGE SCALE GENOMIC DNA]</scope>
    <source>
        <strain evidence="3 4">GE09</strain>
    </source>
</reference>
<gene>
    <name evidence="3" type="ORF">MARGE09_P1163</name>
</gene>
<accession>A0AAN2BJG3</accession>
<keyword evidence="1 3" id="KW-0812">Transmembrane</keyword>
<sequence length="347" mass="37576">MMYSSREKPSTLRQFTLKVGWRSAAAPTTTAANNPAQPTAPTCAVPPPTKRAAAPVLTLPPSVTPKPKAPQPNWLLSSMITAIIVIAVLAIVPRLYPTPAPSAVATITQGHGDFYRNKHPSHTAATLYQGDTLTTDKDSQVRIALHNATQLILDANTSISLNDQGIYIHNGRAYIDAAAPSTSITVTTPFAEITDIGTQYDVSITPKALHITMREGTTKITSPHGVLYASTSGGLGDAVTLDNTGHTQTQHMAKSDEYWEWTLSTIANFNLYNASAEELLQWASRITGKEIIYASQEIKQQVKLRHFSAGSLNAKDISLGLPVKFSNIGLELDEHRREFIVSDQHGD</sequence>
<dbReference type="InterPro" id="IPR006860">
    <property type="entry name" value="FecR"/>
</dbReference>
<dbReference type="PANTHER" id="PTHR30273">
    <property type="entry name" value="PERIPLASMIC SIGNAL SENSOR AND SIGMA FACTOR ACTIVATOR FECR-RELATED"/>
    <property type="match status" value="1"/>
</dbReference>
<dbReference type="KEGG" id="marq:MARGE09_P1163"/>
<dbReference type="Pfam" id="PF04773">
    <property type="entry name" value="FecR"/>
    <property type="match status" value="1"/>
</dbReference>
<feature type="transmembrane region" description="Helical" evidence="1">
    <location>
        <begin position="74"/>
        <end position="96"/>
    </location>
</feature>
<keyword evidence="4" id="KW-1185">Reference proteome</keyword>
<organism evidence="3 4">
    <name type="scientific">Marinagarivorans cellulosilyticus</name>
    <dbReference type="NCBI Taxonomy" id="2721545"/>
    <lineage>
        <taxon>Bacteria</taxon>
        <taxon>Pseudomonadati</taxon>
        <taxon>Pseudomonadota</taxon>
        <taxon>Gammaproteobacteria</taxon>
        <taxon>Cellvibrionales</taxon>
        <taxon>Cellvibrionaceae</taxon>
        <taxon>Marinagarivorans</taxon>
    </lineage>
</organism>
<evidence type="ECO:0000256" key="1">
    <source>
        <dbReference type="SAM" id="Phobius"/>
    </source>
</evidence>
<keyword evidence="1" id="KW-1133">Transmembrane helix</keyword>
<protein>
    <submittedName>
        <fullName evidence="3">Transmembrane sensor</fullName>
    </submittedName>
</protein>
<dbReference type="PANTHER" id="PTHR30273:SF2">
    <property type="entry name" value="PROTEIN FECR"/>
    <property type="match status" value="1"/>
</dbReference>
<keyword evidence="1" id="KW-0472">Membrane</keyword>
<proteinExistence type="predicted"/>
<dbReference type="Gene3D" id="2.60.120.1440">
    <property type="match status" value="1"/>
</dbReference>
<dbReference type="Proteomes" id="UP001320119">
    <property type="component" value="Chromosome"/>
</dbReference>
<evidence type="ECO:0000313" key="3">
    <source>
        <dbReference type="EMBL" id="BCD96963.1"/>
    </source>
</evidence>
<dbReference type="InterPro" id="IPR012373">
    <property type="entry name" value="Ferrdict_sens_TM"/>
</dbReference>